<evidence type="ECO:0000313" key="5">
    <source>
        <dbReference type="Proteomes" id="UP000008068"/>
    </source>
</evidence>
<feature type="compositionally biased region" description="Low complexity" evidence="2">
    <location>
        <begin position="176"/>
        <end position="189"/>
    </location>
</feature>
<feature type="domain" description="SPK" evidence="3">
    <location>
        <begin position="8"/>
        <end position="116"/>
    </location>
</feature>
<accession>G0P457</accession>
<evidence type="ECO:0000259" key="3">
    <source>
        <dbReference type="SMART" id="SM00583"/>
    </source>
</evidence>
<dbReference type="InterPro" id="IPR006570">
    <property type="entry name" value="SPK_dom"/>
</dbReference>
<dbReference type="InParanoid" id="G0P457"/>
<evidence type="ECO:0000256" key="1">
    <source>
        <dbReference type="SAM" id="Coils"/>
    </source>
</evidence>
<reference evidence="5" key="1">
    <citation type="submission" date="2011-07" db="EMBL/GenBank/DDBJ databases">
        <authorList>
            <consortium name="Caenorhabditis brenneri Sequencing and Analysis Consortium"/>
            <person name="Wilson R.K."/>
        </authorList>
    </citation>
    <scope>NUCLEOTIDE SEQUENCE [LARGE SCALE GENOMIC DNA]</scope>
    <source>
        <strain evidence="5">PB2801</strain>
    </source>
</reference>
<evidence type="ECO:0000256" key="2">
    <source>
        <dbReference type="SAM" id="MobiDB-lite"/>
    </source>
</evidence>
<keyword evidence="1" id="KW-0175">Coiled coil</keyword>
<dbReference type="EMBL" id="GL380058">
    <property type="protein sequence ID" value="EGT44608.1"/>
    <property type="molecule type" value="Genomic_DNA"/>
</dbReference>
<dbReference type="STRING" id="135651.G0P457"/>
<dbReference type="AlphaFoldDB" id="G0P457"/>
<dbReference type="SMART" id="SM00583">
    <property type="entry name" value="SPK"/>
    <property type="match status" value="1"/>
</dbReference>
<proteinExistence type="predicted"/>
<dbReference type="HOGENOM" id="CLU_567698_0_0_1"/>
<keyword evidence="5" id="KW-1185">Reference proteome</keyword>
<feature type="region of interest" description="Disordered" evidence="2">
    <location>
        <begin position="135"/>
        <end position="203"/>
    </location>
</feature>
<feature type="compositionally biased region" description="Polar residues" evidence="2">
    <location>
        <begin position="166"/>
        <end position="175"/>
    </location>
</feature>
<dbReference type="Pfam" id="PF04435">
    <property type="entry name" value="SPK"/>
    <property type="match status" value="1"/>
</dbReference>
<name>G0P457_CAEBE</name>
<organism evidence="5">
    <name type="scientific">Caenorhabditis brenneri</name>
    <name type="common">Nematode worm</name>
    <dbReference type="NCBI Taxonomy" id="135651"/>
    <lineage>
        <taxon>Eukaryota</taxon>
        <taxon>Metazoa</taxon>
        <taxon>Ecdysozoa</taxon>
        <taxon>Nematoda</taxon>
        <taxon>Chromadorea</taxon>
        <taxon>Rhabditida</taxon>
        <taxon>Rhabditina</taxon>
        <taxon>Rhabditomorpha</taxon>
        <taxon>Rhabditoidea</taxon>
        <taxon>Rhabditidae</taxon>
        <taxon>Peloderinae</taxon>
        <taxon>Caenorhabditis</taxon>
    </lineage>
</organism>
<sequence length="481" mass="53754">MSGDKKVEEEALVEFLEEKCEAKEVLIVVDVAKEFKDKKGVAAAVKTLTKWIRKYSNEDVPQIRDEAKRAKQLFGLSVTINDNLLKELQAHAHVVLDSNGKMVEYVANDGSLTLKGDQSHGSKMKKVHMCRVAAANNGNQDSKTHLDSDPPATKRSRVVAPGSLSRPANQTTSMTSGSNQSVGASSSSNLVGQMGGSAMPPNASVVHVPAGTLARGLNQVQPSPPPTVQLDADRKIDELKKTIETVTKEFNDINSKNRDKIAHFQKEIGKQSNQLDAFSTTLDNYRVANEELRKEKVESDQEKREMMKKMEQMEDLHKEEIKKLEKEAAEDLEKKVQERKNMVDVIAARTVYENMQTHKKSTSEMEQRHKEEIDEMKRKLDESARIQKELEDQHKKDQEERTKLQNQIEQLILNHEMFSRVMNSLNNDGATPSNSNAAVGMIEQLRTAVAEEMEEEAKSDGQEASSTEGAEDEIDGAEKSD</sequence>
<feature type="region of interest" description="Disordered" evidence="2">
    <location>
        <begin position="449"/>
        <end position="481"/>
    </location>
</feature>
<dbReference type="Proteomes" id="UP000008068">
    <property type="component" value="Unassembled WGS sequence"/>
</dbReference>
<protein>
    <recommendedName>
        <fullName evidence="3">SPK domain-containing protein</fullName>
    </recommendedName>
</protein>
<evidence type="ECO:0000313" key="4">
    <source>
        <dbReference type="EMBL" id="EGT44608.1"/>
    </source>
</evidence>
<feature type="coiled-coil region" evidence="1">
    <location>
        <begin position="229"/>
        <end position="414"/>
    </location>
</feature>
<gene>
    <name evidence="4" type="ORF">CAEBREN_10471</name>
</gene>